<keyword evidence="2" id="KW-0418">Kinase</keyword>
<keyword evidence="2" id="KW-0723">Serine/threonine-protein kinase</keyword>
<feature type="domain" description="Protein kinase" evidence="1">
    <location>
        <begin position="1"/>
        <end position="238"/>
    </location>
</feature>
<dbReference type="InterPro" id="IPR000719">
    <property type="entry name" value="Prot_kinase_dom"/>
</dbReference>
<dbReference type="PANTHER" id="PTHR44167:SF24">
    <property type="entry name" value="SERINE_THREONINE-PROTEIN KINASE CHK2"/>
    <property type="match status" value="1"/>
</dbReference>
<dbReference type="PANTHER" id="PTHR44167">
    <property type="entry name" value="OVARIAN-SPECIFIC SERINE/THREONINE-PROTEIN KINASE LOK-RELATED"/>
    <property type="match status" value="1"/>
</dbReference>
<dbReference type="GO" id="GO:0005524">
    <property type="term" value="F:ATP binding"/>
    <property type="evidence" value="ECO:0007669"/>
    <property type="project" value="InterPro"/>
</dbReference>
<dbReference type="PROSITE" id="PS50011">
    <property type="entry name" value="PROTEIN_KINASE_DOM"/>
    <property type="match status" value="1"/>
</dbReference>
<dbReference type="SMART" id="SM00220">
    <property type="entry name" value="S_TKc"/>
    <property type="match status" value="1"/>
</dbReference>
<dbReference type="Pfam" id="PF00069">
    <property type="entry name" value="Pkinase"/>
    <property type="match status" value="1"/>
</dbReference>
<dbReference type="EMBL" id="MK500589">
    <property type="protein sequence ID" value="QBK93016.1"/>
    <property type="molecule type" value="Genomic_DNA"/>
</dbReference>
<dbReference type="Gene3D" id="1.10.510.10">
    <property type="entry name" value="Transferase(Phosphotransferase) domain 1"/>
    <property type="match status" value="1"/>
</dbReference>
<evidence type="ECO:0000313" key="2">
    <source>
        <dbReference type="EMBL" id="QBK93016.1"/>
    </source>
</evidence>
<name>A0A481ZBJ7_9VIRU</name>
<dbReference type="GO" id="GO:0004674">
    <property type="term" value="F:protein serine/threonine kinase activity"/>
    <property type="evidence" value="ECO:0007669"/>
    <property type="project" value="UniProtKB-KW"/>
</dbReference>
<reference evidence="2" key="1">
    <citation type="journal article" date="2019" name="MBio">
        <title>Virus Genomes from Deep Sea Sediments Expand the Ocean Megavirome and Support Independent Origins of Viral Gigantism.</title>
        <authorList>
            <person name="Backstrom D."/>
            <person name="Yutin N."/>
            <person name="Jorgensen S.L."/>
            <person name="Dharamshi J."/>
            <person name="Homa F."/>
            <person name="Zaremba-Niedwiedzka K."/>
            <person name="Spang A."/>
            <person name="Wolf Y.I."/>
            <person name="Koonin E.V."/>
            <person name="Ettema T.J."/>
        </authorList>
    </citation>
    <scope>NUCLEOTIDE SEQUENCE</scope>
</reference>
<evidence type="ECO:0000259" key="1">
    <source>
        <dbReference type="PROSITE" id="PS50011"/>
    </source>
</evidence>
<sequence length="386" mass="44990">MTFVLDVKPSNDIIEGGHSTVYIGSDFVIKKPVGIEELDILVKLRHYPFVVQILGISESSFKSNELEVILEKADMDGIDFISNYNMKERKRVILQLIMALEYIHSKGIIHGDIKPSNLLWFSKLGRMKIADFGSSSMITSFRKGRYTQRYVAPDQTVGTHLDIWSMGATIFELISEENFSDKWRTSMKNTFKTTKKRKMFESDYMGKSTLVCDLLSQMLDPDPLRRITASEALNHPFFIPYKIMISENRILYPPVPCCEKKNLIFNDNRRYEAIRFLNNLYNIHSDRVIFQSLSLYDRCRECGLNDSNLIHRCVEISHSYFDGVSIKLNRAILEVLSFDIYKQTLYELCDCEKTSDSKHIFDSWSKMILDVEMTYSEIYSRMKKYL</sequence>
<accession>A0A481ZBJ7</accession>
<gene>
    <name evidence="2" type="ORF">LCPAC403_01500</name>
</gene>
<dbReference type="CDD" id="cd00180">
    <property type="entry name" value="PKc"/>
    <property type="match status" value="1"/>
</dbReference>
<keyword evidence="2" id="KW-0808">Transferase</keyword>
<protein>
    <submittedName>
        <fullName evidence="2">Putative serine/threonine protein kinase</fullName>
    </submittedName>
</protein>
<dbReference type="InterPro" id="IPR011009">
    <property type="entry name" value="Kinase-like_dom_sf"/>
</dbReference>
<dbReference type="SUPFAM" id="SSF56112">
    <property type="entry name" value="Protein kinase-like (PK-like)"/>
    <property type="match status" value="1"/>
</dbReference>
<organism evidence="2">
    <name type="scientific">Pithovirus LCPAC403</name>
    <dbReference type="NCBI Taxonomy" id="2506596"/>
    <lineage>
        <taxon>Viruses</taxon>
        <taxon>Pithoviruses</taxon>
    </lineage>
</organism>
<proteinExistence type="predicted"/>